<dbReference type="STRING" id="574087.Acear_0361"/>
<dbReference type="PANTHER" id="PTHR30126">
    <property type="entry name" value="HTH-TYPE TRANSCRIPTIONAL REGULATOR"/>
    <property type="match status" value="1"/>
</dbReference>
<name>D9QUB5_ACEAZ</name>
<dbReference type="Pfam" id="PF00126">
    <property type="entry name" value="HTH_1"/>
    <property type="match status" value="1"/>
</dbReference>
<dbReference type="InterPro" id="IPR000847">
    <property type="entry name" value="LysR_HTH_N"/>
</dbReference>
<dbReference type="InterPro" id="IPR036388">
    <property type="entry name" value="WH-like_DNA-bd_sf"/>
</dbReference>
<dbReference type="eggNOG" id="COG0583">
    <property type="taxonomic scope" value="Bacteria"/>
</dbReference>
<keyword evidence="3" id="KW-0238">DNA-binding</keyword>
<reference evidence="6 7" key="1">
    <citation type="journal article" date="2010" name="Stand. Genomic Sci.">
        <title>Complete genome sequence of Acetohalobium arabaticum type strain (Z-7288).</title>
        <authorList>
            <person name="Sikorski J."/>
            <person name="Lapidus A."/>
            <person name="Chertkov O."/>
            <person name="Lucas S."/>
            <person name="Copeland A."/>
            <person name="Glavina Del Rio T."/>
            <person name="Nolan M."/>
            <person name="Tice H."/>
            <person name="Cheng J.F."/>
            <person name="Han C."/>
            <person name="Brambilla E."/>
            <person name="Pitluck S."/>
            <person name="Liolios K."/>
            <person name="Ivanova N."/>
            <person name="Mavromatis K."/>
            <person name="Mikhailova N."/>
            <person name="Pati A."/>
            <person name="Bruce D."/>
            <person name="Detter C."/>
            <person name="Tapia R."/>
            <person name="Goodwin L."/>
            <person name="Chen A."/>
            <person name="Palaniappan K."/>
            <person name="Land M."/>
            <person name="Hauser L."/>
            <person name="Chang Y.J."/>
            <person name="Jeffries C.D."/>
            <person name="Rohde M."/>
            <person name="Goker M."/>
            <person name="Spring S."/>
            <person name="Woyke T."/>
            <person name="Bristow J."/>
            <person name="Eisen J.A."/>
            <person name="Markowitz V."/>
            <person name="Hugenholtz P."/>
            <person name="Kyrpides N.C."/>
            <person name="Klenk H.P."/>
        </authorList>
    </citation>
    <scope>NUCLEOTIDE SEQUENCE [LARGE SCALE GENOMIC DNA]</scope>
    <source>
        <strain evidence="7">ATCC 49924 / DSM 5501 / Z-7288</strain>
    </source>
</reference>
<dbReference type="SMR" id="D9QUB5"/>
<dbReference type="GO" id="GO:0000976">
    <property type="term" value="F:transcription cis-regulatory region binding"/>
    <property type="evidence" value="ECO:0007669"/>
    <property type="project" value="TreeGrafter"/>
</dbReference>
<evidence type="ECO:0000313" key="7">
    <source>
        <dbReference type="Proteomes" id="UP000001661"/>
    </source>
</evidence>
<keyword evidence="4" id="KW-0804">Transcription</keyword>
<dbReference type="PRINTS" id="PR00039">
    <property type="entry name" value="HTHLYSR"/>
</dbReference>
<gene>
    <name evidence="6" type="ordered locus">Acear_0361</name>
</gene>
<dbReference type="NCBIfam" id="NF040786">
    <property type="entry name" value="LysR_Sec_metab"/>
    <property type="match status" value="1"/>
</dbReference>
<feature type="domain" description="HTH lysR-type" evidence="5">
    <location>
        <begin position="1"/>
        <end position="58"/>
    </location>
</feature>
<dbReference type="HOGENOM" id="CLU_039613_6_1_9"/>
<dbReference type="Proteomes" id="UP000001661">
    <property type="component" value="Chromosome"/>
</dbReference>
<dbReference type="InterPro" id="IPR005119">
    <property type="entry name" value="LysR_subst-bd"/>
</dbReference>
<dbReference type="FunFam" id="1.10.10.10:FF:000001">
    <property type="entry name" value="LysR family transcriptional regulator"/>
    <property type="match status" value="1"/>
</dbReference>
<dbReference type="OrthoDB" id="9785745at2"/>
<dbReference type="RefSeq" id="WP_013277354.1">
    <property type="nucleotide sequence ID" value="NC_014378.1"/>
</dbReference>
<comment type="similarity">
    <text evidence="1">Belongs to the LysR transcriptional regulatory family.</text>
</comment>
<accession>D9QUB5</accession>
<keyword evidence="7" id="KW-1185">Reference proteome</keyword>
<dbReference type="Gene3D" id="1.10.10.10">
    <property type="entry name" value="Winged helix-like DNA-binding domain superfamily/Winged helix DNA-binding domain"/>
    <property type="match status" value="1"/>
</dbReference>
<dbReference type="PANTHER" id="PTHR30126:SF39">
    <property type="entry name" value="HTH-TYPE TRANSCRIPTIONAL REGULATOR CYSL"/>
    <property type="match status" value="1"/>
</dbReference>
<sequence>MNLRELKIFVTVCETKNMSAAAKKLYISQPAISQTISTLEDKLNLKLFDRLNRRLKLTHPGEILLNYSKRILNLVNETKNAMEDISNLNQGQLRIGSSMTIGTYLLPQIIEEFQQKYKDINLPFIIDNTSVIEQMVLDNKIDLGLVEGPISSDNIVVEKFFTDQLQLVCSTKHEWSHWKNLSPEKINEEDFIMREEGSGTRKVIENILANFNISCQITHVFNNIEAIKKAVAANIGVSILPEISTKEERKKGKITKVNISGIEFKRNFSIIYHKDKYRSEIFNKFIEHL</sequence>
<keyword evidence="2" id="KW-0805">Transcription regulation</keyword>
<protein>
    <submittedName>
        <fullName evidence="6">Transcriptional regulator</fullName>
    </submittedName>
</protein>
<dbReference type="InterPro" id="IPR047788">
    <property type="entry name" value="LysR-like_Sec_metab"/>
</dbReference>
<dbReference type="AlphaFoldDB" id="D9QUB5"/>
<evidence type="ECO:0000313" key="6">
    <source>
        <dbReference type="EMBL" id="ADL11908.1"/>
    </source>
</evidence>
<dbReference type="Pfam" id="PF03466">
    <property type="entry name" value="LysR_substrate"/>
    <property type="match status" value="1"/>
</dbReference>
<evidence type="ECO:0000256" key="4">
    <source>
        <dbReference type="ARBA" id="ARBA00023163"/>
    </source>
</evidence>
<evidence type="ECO:0000256" key="3">
    <source>
        <dbReference type="ARBA" id="ARBA00023125"/>
    </source>
</evidence>
<dbReference type="SUPFAM" id="SSF46785">
    <property type="entry name" value="Winged helix' DNA-binding domain"/>
    <property type="match status" value="1"/>
</dbReference>
<dbReference type="GO" id="GO:0003700">
    <property type="term" value="F:DNA-binding transcription factor activity"/>
    <property type="evidence" value="ECO:0007669"/>
    <property type="project" value="InterPro"/>
</dbReference>
<dbReference type="PROSITE" id="PS50931">
    <property type="entry name" value="HTH_LYSR"/>
    <property type="match status" value="1"/>
</dbReference>
<dbReference type="InterPro" id="IPR036390">
    <property type="entry name" value="WH_DNA-bd_sf"/>
</dbReference>
<dbReference type="SUPFAM" id="SSF53850">
    <property type="entry name" value="Periplasmic binding protein-like II"/>
    <property type="match status" value="1"/>
</dbReference>
<evidence type="ECO:0000259" key="5">
    <source>
        <dbReference type="PROSITE" id="PS50931"/>
    </source>
</evidence>
<dbReference type="Gene3D" id="3.40.190.290">
    <property type="match status" value="1"/>
</dbReference>
<proteinExistence type="inferred from homology"/>
<dbReference type="EMBL" id="CP002105">
    <property type="protein sequence ID" value="ADL11908.1"/>
    <property type="molecule type" value="Genomic_DNA"/>
</dbReference>
<organism evidence="6 7">
    <name type="scientific">Acetohalobium arabaticum (strain ATCC 49924 / DSM 5501 / Z-7288)</name>
    <dbReference type="NCBI Taxonomy" id="574087"/>
    <lineage>
        <taxon>Bacteria</taxon>
        <taxon>Bacillati</taxon>
        <taxon>Bacillota</taxon>
        <taxon>Clostridia</taxon>
        <taxon>Halanaerobiales</taxon>
        <taxon>Halobacteroidaceae</taxon>
        <taxon>Acetohalobium</taxon>
    </lineage>
</organism>
<dbReference type="KEGG" id="aar:Acear_0361"/>
<evidence type="ECO:0000256" key="2">
    <source>
        <dbReference type="ARBA" id="ARBA00023015"/>
    </source>
</evidence>
<dbReference type="CDD" id="cd08420">
    <property type="entry name" value="PBP2_CysL_like"/>
    <property type="match status" value="1"/>
</dbReference>
<evidence type="ECO:0000256" key="1">
    <source>
        <dbReference type="ARBA" id="ARBA00009437"/>
    </source>
</evidence>